<comment type="similarity">
    <text evidence="2">Belongs to the TFIIF beta subunit family.</text>
</comment>
<organism evidence="15">
    <name type="scientific">Hymenolepis diminuta</name>
    <name type="common">Rat tapeworm</name>
    <dbReference type="NCBI Taxonomy" id="6216"/>
    <lineage>
        <taxon>Eukaryota</taxon>
        <taxon>Metazoa</taxon>
        <taxon>Spiralia</taxon>
        <taxon>Lophotrochozoa</taxon>
        <taxon>Platyhelminthes</taxon>
        <taxon>Cestoda</taxon>
        <taxon>Eucestoda</taxon>
        <taxon>Cyclophyllidea</taxon>
        <taxon>Hymenolepididae</taxon>
        <taxon>Hymenolepis</taxon>
    </lineage>
</organism>
<dbReference type="InterPro" id="IPR036390">
    <property type="entry name" value="WH_DNA-bd_sf"/>
</dbReference>
<evidence type="ECO:0000256" key="8">
    <source>
        <dbReference type="ARBA" id="ARBA00033388"/>
    </source>
</evidence>
<evidence type="ECO:0000256" key="4">
    <source>
        <dbReference type="ARBA" id="ARBA00023015"/>
    </source>
</evidence>
<dbReference type="GO" id="GO:0003677">
    <property type="term" value="F:DNA binding"/>
    <property type="evidence" value="ECO:0007669"/>
    <property type="project" value="UniProtKB-KW"/>
</dbReference>
<dbReference type="Proteomes" id="UP000321570">
    <property type="component" value="Unassembled WGS sequence"/>
</dbReference>
<evidence type="ECO:0000256" key="6">
    <source>
        <dbReference type="ARBA" id="ARBA00023163"/>
    </source>
</evidence>
<evidence type="ECO:0000256" key="7">
    <source>
        <dbReference type="ARBA" id="ARBA00023242"/>
    </source>
</evidence>
<dbReference type="InterPro" id="IPR040450">
    <property type="entry name" value="TFIIF_beta_HTH"/>
</dbReference>
<dbReference type="PANTHER" id="PTHR10445">
    <property type="entry name" value="GENERAL TRANSCRIPTION FACTOR IIF SUBUNIT 2"/>
    <property type="match status" value="1"/>
</dbReference>
<evidence type="ECO:0000313" key="14">
    <source>
        <dbReference type="Proteomes" id="UP000321570"/>
    </source>
</evidence>
<sequence length="300" mass="34053">MSSSVQGSSDGFFEAHALHPVDTSRARDGVWLVKVPNYLCDLWMKGNTEKVVGEVVITAPDSNSSSKDQSNVCLVTDSALIAEAGENSDFIPKQHKFLVQMLSSEHPSDKKGGPGSTSAMVGQELVVLCEEDVPQVSNEPSSSLAVSSQRNRSSKRYSFFGRVNSRAECRPPDNLRYMKLKAEQLKAKNRAKHKVCILEKPVQSNLPVSKPVFEVQLENRKKIEGKNLRREREDVLQDLFKAFERHQYYTFKDLVNLTKQPANYLQEILKEIGVFNSRPPHQNTWELKPEYRHYKEDSKE</sequence>
<dbReference type="Pfam" id="PF17683">
    <property type="entry name" value="TFIIF_beta_N"/>
    <property type="match status" value="1"/>
</dbReference>
<feature type="domain" description="TFIIF beta subunit HTH" evidence="9">
    <location>
        <begin position="229"/>
        <end position="292"/>
    </location>
</feature>
<accession>A0A0R3SR63</accession>
<dbReference type="GO" id="GO:0006367">
    <property type="term" value="P:transcription initiation at RNA polymerase II promoter"/>
    <property type="evidence" value="ECO:0007669"/>
    <property type="project" value="InterPro"/>
</dbReference>
<dbReference type="Gene3D" id="1.10.10.10">
    <property type="entry name" value="Winged helix-like DNA-binding domain superfamily/Winged helix DNA-binding domain"/>
    <property type="match status" value="1"/>
</dbReference>
<dbReference type="SUPFAM" id="SSF46785">
    <property type="entry name" value="Winged helix' DNA-binding domain"/>
    <property type="match status" value="1"/>
</dbReference>
<keyword evidence="6" id="KW-0804">Transcription</keyword>
<evidence type="ECO:0000256" key="3">
    <source>
        <dbReference type="ARBA" id="ARBA00020815"/>
    </source>
</evidence>
<proteinExistence type="inferred from homology"/>
<keyword evidence="7" id="KW-0539">Nucleus</keyword>
<evidence type="ECO:0000259" key="9">
    <source>
        <dbReference type="Pfam" id="PF02270"/>
    </source>
</evidence>
<keyword evidence="5" id="KW-0238">DNA-binding</keyword>
<evidence type="ECO:0000313" key="11">
    <source>
        <dbReference type="EMBL" id="VDL59946.1"/>
    </source>
</evidence>
<keyword evidence="4" id="KW-0805">Transcription regulation</keyword>
<evidence type="ECO:0000259" key="10">
    <source>
        <dbReference type="Pfam" id="PF17683"/>
    </source>
</evidence>
<dbReference type="CDD" id="cd07980">
    <property type="entry name" value="TFIIF_beta"/>
    <property type="match status" value="1"/>
</dbReference>
<dbReference type="InterPro" id="IPR036388">
    <property type="entry name" value="WH-like_DNA-bd_sf"/>
</dbReference>
<evidence type="ECO:0000256" key="5">
    <source>
        <dbReference type="ARBA" id="ARBA00023125"/>
    </source>
</evidence>
<dbReference type="SUPFAM" id="SSF50916">
    <property type="entry name" value="Rap30/74 interaction domains"/>
    <property type="match status" value="1"/>
</dbReference>
<reference evidence="11 13" key="2">
    <citation type="submission" date="2018-11" db="EMBL/GenBank/DDBJ databases">
        <authorList>
            <consortium name="Pathogen Informatics"/>
        </authorList>
    </citation>
    <scope>NUCLEOTIDE SEQUENCE [LARGE SCALE GENOMIC DNA]</scope>
</reference>
<dbReference type="AlphaFoldDB" id="A0A0R3SR63"/>
<evidence type="ECO:0000256" key="1">
    <source>
        <dbReference type="ARBA" id="ARBA00004123"/>
    </source>
</evidence>
<dbReference type="EMBL" id="UYSG01010957">
    <property type="protein sequence ID" value="VDL59946.1"/>
    <property type="molecule type" value="Genomic_DNA"/>
</dbReference>
<dbReference type="InterPro" id="IPR003196">
    <property type="entry name" value="TFIIF_beta"/>
</dbReference>
<evidence type="ECO:0000256" key="2">
    <source>
        <dbReference type="ARBA" id="ARBA00009543"/>
    </source>
</evidence>
<dbReference type="InterPro" id="IPR011039">
    <property type="entry name" value="TFIIF_interaction"/>
</dbReference>
<dbReference type="Pfam" id="PF02270">
    <property type="entry name" value="TFIIF_beta"/>
    <property type="match status" value="1"/>
</dbReference>
<feature type="domain" description="TFIIF beta subunit N-terminal" evidence="10">
    <location>
        <begin position="29"/>
        <end position="171"/>
    </location>
</feature>
<keyword evidence="14" id="KW-1185">Reference proteome</keyword>
<dbReference type="STRING" id="6216.A0A0R3SR63"/>
<dbReference type="GO" id="GO:0006368">
    <property type="term" value="P:transcription elongation by RNA polymerase II"/>
    <property type="evidence" value="ECO:0007669"/>
    <property type="project" value="UniProtKB-ARBA"/>
</dbReference>
<dbReference type="GO" id="GO:0005674">
    <property type="term" value="C:transcription factor TFIIF complex"/>
    <property type="evidence" value="ECO:0007669"/>
    <property type="project" value="InterPro"/>
</dbReference>
<comment type="subcellular location">
    <subcellularLocation>
        <location evidence="1">Nucleus</location>
    </subcellularLocation>
</comment>
<dbReference type="WBParaSite" id="HDID_0000763001-mRNA-1">
    <property type="protein sequence ID" value="HDID_0000763001-mRNA-1"/>
    <property type="gene ID" value="HDID_0000763001"/>
</dbReference>
<evidence type="ECO:0000313" key="15">
    <source>
        <dbReference type="WBParaSite" id="HDID_0000763001-mRNA-1"/>
    </source>
</evidence>
<evidence type="ECO:0000313" key="13">
    <source>
        <dbReference type="Proteomes" id="UP000274504"/>
    </source>
</evidence>
<dbReference type="PANTHER" id="PTHR10445:SF0">
    <property type="entry name" value="GENERAL TRANSCRIPTION FACTOR IIF SUBUNIT 2"/>
    <property type="match status" value="1"/>
</dbReference>
<dbReference type="Proteomes" id="UP000274504">
    <property type="component" value="Unassembled WGS sequence"/>
</dbReference>
<dbReference type="OrthoDB" id="26094at2759"/>
<reference evidence="12 14" key="3">
    <citation type="submission" date="2019-07" db="EMBL/GenBank/DDBJ databases">
        <authorList>
            <person name="Jastrzebski P J."/>
            <person name="Paukszto L."/>
            <person name="Jastrzebski P J."/>
        </authorList>
    </citation>
    <scope>NUCLEOTIDE SEQUENCE [LARGE SCALE GENOMIC DNA]</scope>
    <source>
        <strain evidence="12 14">WMS-il1</strain>
    </source>
</reference>
<gene>
    <name evidence="11" type="ORF">HDID_LOCUS7628</name>
    <name evidence="12" type="ORF">WMSIL1_LOCUS12935</name>
</gene>
<protein>
    <recommendedName>
        <fullName evidence="3">General transcription factor IIF subunit 2</fullName>
    </recommendedName>
    <alternativeName>
        <fullName evidence="8">Transcription initiation factor IIF subunit beta</fullName>
    </alternativeName>
</protein>
<evidence type="ECO:0000313" key="12">
    <source>
        <dbReference type="EMBL" id="VUZ54901.1"/>
    </source>
</evidence>
<dbReference type="InterPro" id="IPR040504">
    <property type="entry name" value="TFIIF_beta_N"/>
</dbReference>
<dbReference type="FunFam" id="1.10.10.10:FF:000035">
    <property type="entry name" value="General transcription factor IIF subunit 2"/>
    <property type="match status" value="1"/>
</dbReference>
<dbReference type="EMBL" id="CABIJS010000666">
    <property type="protein sequence ID" value="VUZ54901.1"/>
    <property type="molecule type" value="Genomic_DNA"/>
</dbReference>
<reference evidence="15" key="1">
    <citation type="submission" date="2017-02" db="UniProtKB">
        <authorList>
            <consortium name="WormBaseParasite"/>
        </authorList>
    </citation>
    <scope>IDENTIFICATION</scope>
</reference>
<name>A0A0R3SR63_HYMDI</name>